<gene>
    <name evidence="2" type="ORF">BRAPAZ1V2_A04P06360.2</name>
</gene>
<dbReference type="AlphaFoldDB" id="A0A8D9HUK5"/>
<dbReference type="EMBL" id="LS974620">
    <property type="protein sequence ID" value="CAG7905735.1"/>
    <property type="molecule type" value="Genomic_DNA"/>
</dbReference>
<feature type="region of interest" description="Disordered" evidence="1">
    <location>
        <begin position="52"/>
        <end position="106"/>
    </location>
</feature>
<proteinExistence type="predicted"/>
<sequence>MKPALRSANHHHEHHCVWFVVAASPGTRERKVTTETRWRRVMIESTVKFQHNTSTNVRSVKCEGEEDGEEKVREDAEARKRSEVKRLSGEERITKKKRKSKNKMKK</sequence>
<feature type="compositionally biased region" description="Basic residues" evidence="1">
    <location>
        <begin position="94"/>
        <end position="106"/>
    </location>
</feature>
<feature type="compositionally biased region" description="Basic and acidic residues" evidence="1">
    <location>
        <begin position="70"/>
        <end position="93"/>
    </location>
</feature>
<accession>A0A8D9HUK5</accession>
<organism evidence="2 3">
    <name type="scientific">Brassica campestris</name>
    <name type="common">Field mustard</name>
    <dbReference type="NCBI Taxonomy" id="3711"/>
    <lineage>
        <taxon>Eukaryota</taxon>
        <taxon>Viridiplantae</taxon>
        <taxon>Streptophyta</taxon>
        <taxon>Embryophyta</taxon>
        <taxon>Tracheophyta</taxon>
        <taxon>Spermatophyta</taxon>
        <taxon>Magnoliopsida</taxon>
        <taxon>eudicotyledons</taxon>
        <taxon>Gunneridae</taxon>
        <taxon>Pentapetalae</taxon>
        <taxon>rosids</taxon>
        <taxon>malvids</taxon>
        <taxon>Brassicales</taxon>
        <taxon>Brassicaceae</taxon>
        <taxon>Brassiceae</taxon>
        <taxon>Brassica</taxon>
    </lineage>
</organism>
<protein>
    <submittedName>
        <fullName evidence="2">Uncharacterized protein</fullName>
    </submittedName>
</protein>
<dbReference type="Gramene" id="A04p06360.2_BraZ1">
    <property type="protein sequence ID" value="A04p06360.2_BraZ1.CDS.1"/>
    <property type="gene ID" value="A04g06360.2_BraZ1"/>
</dbReference>
<evidence type="ECO:0000256" key="1">
    <source>
        <dbReference type="SAM" id="MobiDB-lite"/>
    </source>
</evidence>
<name>A0A8D9HUK5_BRACM</name>
<evidence type="ECO:0000313" key="3">
    <source>
        <dbReference type="Proteomes" id="UP000694005"/>
    </source>
</evidence>
<dbReference type="Proteomes" id="UP000694005">
    <property type="component" value="Chromosome A04"/>
</dbReference>
<evidence type="ECO:0000313" key="2">
    <source>
        <dbReference type="EMBL" id="CAG7905735.1"/>
    </source>
</evidence>
<reference evidence="2 3" key="1">
    <citation type="submission" date="2021-07" db="EMBL/GenBank/DDBJ databases">
        <authorList>
            <consortium name="Genoscope - CEA"/>
            <person name="William W."/>
        </authorList>
    </citation>
    <scope>NUCLEOTIDE SEQUENCE [LARGE SCALE GENOMIC DNA]</scope>
</reference>